<accession>A0A2P5CK45</accession>
<gene>
    <name evidence="1" type="ORF">PanWU01x14_145330</name>
</gene>
<keyword evidence="2" id="KW-1185">Reference proteome</keyword>
<dbReference type="OrthoDB" id="10536378at2759"/>
<dbReference type="Proteomes" id="UP000237105">
    <property type="component" value="Unassembled WGS sequence"/>
</dbReference>
<protein>
    <submittedName>
        <fullName evidence="1">Uncharacterized protein</fullName>
    </submittedName>
</protein>
<sequence>MAAATASQEVEHNFTSVKLFTNEDVDHGTLLFGSRATKFLRRIGSPTVIEVQHDIGFDEN</sequence>
<evidence type="ECO:0000313" key="2">
    <source>
        <dbReference type="Proteomes" id="UP000237105"/>
    </source>
</evidence>
<dbReference type="EMBL" id="JXTB01000121">
    <property type="protein sequence ID" value="PON61413.1"/>
    <property type="molecule type" value="Genomic_DNA"/>
</dbReference>
<name>A0A2P5CK45_PARAD</name>
<organism evidence="1 2">
    <name type="scientific">Parasponia andersonii</name>
    <name type="common">Sponia andersonii</name>
    <dbReference type="NCBI Taxonomy" id="3476"/>
    <lineage>
        <taxon>Eukaryota</taxon>
        <taxon>Viridiplantae</taxon>
        <taxon>Streptophyta</taxon>
        <taxon>Embryophyta</taxon>
        <taxon>Tracheophyta</taxon>
        <taxon>Spermatophyta</taxon>
        <taxon>Magnoliopsida</taxon>
        <taxon>eudicotyledons</taxon>
        <taxon>Gunneridae</taxon>
        <taxon>Pentapetalae</taxon>
        <taxon>rosids</taxon>
        <taxon>fabids</taxon>
        <taxon>Rosales</taxon>
        <taxon>Cannabaceae</taxon>
        <taxon>Parasponia</taxon>
    </lineage>
</organism>
<dbReference type="AlphaFoldDB" id="A0A2P5CK45"/>
<proteinExistence type="predicted"/>
<comment type="caution">
    <text evidence="1">The sequence shown here is derived from an EMBL/GenBank/DDBJ whole genome shotgun (WGS) entry which is preliminary data.</text>
</comment>
<evidence type="ECO:0000313" key="1">
    <source>
        <dbReference type="EMBL" id="PON61413.1"/>
    </source>
</evidence>
<reference evidence="2" key="1">
    <citation type="submission" date="2016-06" db="EMBL/GenBank/DDBJ databases">
        <title>Parallel loss of symbiosis genes in relatives of nitrogen-fixing non-legume Parasponia.</title>
        <authorList>
            <person name="Van Velzen R."/>
            <person name="Holmer R."/>
            <person name="Bu F."/>
            <person name="Rutten L."/>
            <person name="Van Zeijl A."/>
            <person name="Liu W."/>
            <person name="Santuari L."/>
            <person name="Cao Q."/>
            <person name="Sharma T."/>
            <person name="Shen D."/>
            <person name="Roswanjaya Y."/>
            <person name="Wardhani T."/>
            <person name="Kalhor M.S."/>
            <person name="Jansen J."/>
            <person name="Van den Hoogen J."/>
            <person name="Gungor B."/>
            <person name="Hartog M."/>
            <person name="Hontelez J."/>
            <person name="Verver J."/>
            <person name="Yang W.-C."/>
            <person name="Schijlen E."/>
            <person name="Repin R."/>
            <person name="Schilthuizen M."/>
            <person name="Schranz E."/>
            <person name="Heidstra R."/>
            <person name="Miyata K."/>
            <person name="Fedorova E."/>
            <person name="Kohlen W."/>
            <person name="Bisseling T."/>
            <person name="Smit S."/>
            <person name="Geurts R."/>
        </authorList>
    </citation>
    <scope>NUCLEOTIDE SEQUENCE [LARGE SCALE GENOMIC DNA]</scope>
    <source>
        <strain evidence="2">cv. WU1-14</strain>
    </source>
</reference>